<keyword evidence="2" id="KW-0067">ATP-binding</keyword>
<evidence type="ECO:0000256" key="7">
    <source>
        <dbReference type="SAM" id="MobiDB-lite"/>
    </source>
</evidence>
<feature type="region of interest" description="Disordered" evidence="7">
    <location>
        <begin position="391"/>
        <end position="416"/>
    </location>
</feature>
<dbReference type="HOGENOM" id="CLU_000445_0_6_7"/>
<keyword evidence="6" id="KW-0597">Phosphoprotein</keyword>
<dbReference type="AlphaFoldDB" id="C4XMK2"/>
<dbReference type="InterPro" id="IPR001789">
    <property type="entry name" value="Sig_transdc_resp-reg_receiver"/>
</dbReference>
<dbReference type="Proteomes" id="UP000009071">
    <property type="component" value="Chromosome"/>
</dbReference>
<dbReference type="PANTHER" id="PTHR32071">
    <property type="entry name" value="TRANSCRIPTIONAL REGULATORY PROTEIN"/>
    <property type="match status" value="1"/>
</dbReference>
<dbReference type="CDD" id="cd00009">
    <property type="entry name" value="AAA"/>
    <property type="match status" value="1"/>
</dbReference>
<dbReference type="PROSITE" id="PS50110">
    <property type="entry name" value="RESPONSE_REGULATORY"/>
    <property type="match status" value="1"/>
</dbReference>
<keyword evidence="1" id="KW-0547">Nucleotide-binding</keyword>
<dbReference type="SMART" id="SM00382">
    <property type="entry name" value="AAA"/>
    <property type="match status" value="1"/>
</dbReference>
<sequence>MSAPTGPGVILLVDDDVHILASYEKTLRYGGMPPTIPCPDPEAAAELLVKNNVRLVLLDLCMPGLGGEEVLAALRARRPDVPVIVVTGESAVESAVRLMRLGATDYLVKPVDRRRLLDAVERGLGQCPLPAPTPPGGDHGVRMIGRSAGMQEVFGVIAAVAPSREPVLITGETGVGKELAARAVHAASGLSGPFVAVNAAGLDDALFADTLFGHAKAAYTGAGAARAGLIEKAAGGSLFLDEIGDLGQASQVKLLRLLQEKEYYALGSDTVKRSQARVIVATNRDLDALLDPGRFRLDLFYRLRTHHIHLPPLRDRAGDLPELVSHFIARAAGSLGRAPCQPPPGLLNRLAAYAFPGNLRELEAMIHDALARSRGGELTLAAFDHWLRRAAPPDEPAADPASPPILPRSPGKSPIPTLKEAEEALIAEALRRADGNQAQAAAFLGITRQALNRRLRTGEGSGGGSGVSGSGVSGSGGLGR</sequence>
<keyword evidence="4" id="KW-0238">DNA-binding</keyword>
<dbReference type="Pfam" id="PF00158">
    <property type="entry name" value="Sigma54_activat"/>
    <property type="match status" value="1"/>
</dbReference>
<dbReference type="PRINTS" id="PR01590">
    <property type="entry name" value="HTHFIS"/>
</dbReference>
<dbReference type="Gene3D" id="1.10.8.60">
    <property type="match status" value="1"/>
</dbReference>
<dbReference type="SUPFAM" id="SSF52172">
    <property type="entry name" value="CheY-like"/>
    <property type="match status" value="1"/>
</dbReference>
<dbReference type="eggNOG" id="COG2204">
    <property type="taxonomic scope" value="Bacteria"/>
</dbReference>
<dbReference type="InterPro" id="IPR025943">
    <property type="entry name" value="Sigma_54_int_dom_ATP-bd_2"/>
</dbReference>
<dbReference type="InterPro" id="IPR027417">
    <property type="entry name" value="P-loop_NTPase"/>
</dbReference>
<evidence type="ECO:0000256" key="4">
    <source>
        <dbReference type="ARBA" id="ARBA00023125"/>
    </source>
</evidence>
<dbReference type="InterPro" id="IPR002078">
    <property type="entry name" value="Sigma_54_int"/>
</dbReference>
<keyword evidence="11" id="KW-1185">Reference proteome</keyword>
<dbReference type="GO" id="GO:0000160">
    <property type="term" value="P:phosphorelay signal transduction system"/>
    <property type="evidence" value="ECO:0007669"/>
    <property type="project" value="InterPro"/>
</dbReference>
<dbReference type="STRING" id="573370.DMR_13020"/>
<dbReference type="Gene3D" id="3.40.50.300">
    <property type="entry name" value="P-loop containing nucleotide triphosphate hydrolases"/>
    <property type="match status" value="1"/>
</dbReference>
<evidence type="ECO:0000313" key="11">
    <source>
        <dbReference type="Proteomes" id="UP000009071"/>
    </source>
</evidence>
<dbReference type="InterPro" id="IPR025944">
    <property type="entry name" value="Sigma_54_int_dom_CS"/>
</dbReference>
<protein>
    <submittedName>
        <fullName evidence="10">NtrC family two-component response regulator</fullName>
    </submittedName>
</protein>
<gene>
    <name evidence="10" type="ordered locus">DMR_13020</name>
</gene>
<dbReference type="InterPro" id="IPR011006">
    <property type="entry name" value="CheY-like_superfamily"/>
</dbReference>
<evidence type="ECO:0000256" key="2">
    <source>
        <dbReference type="ARBA" id="ARBA00022840"/>
    </source>
</evidence>
<feature type="modified residue" description="4-aspartylphosphate" evidence="6">
    <location>
        <position position="59"/>
    </location>
</feature>
<dbReference type="InterPro" id="IPR002197">
    <property type="entry name" value="HTH_Fis"/>
</dbReference>
<feature type="domain" description="Response regulatory" evidence="9">
    <location>
        <begin position="9"/>
        <end position="124"/>
    </location>
</feature>
<accession>C4XMK2</accession>
<dbReference type="KEGG" id="dma:DMR_13020"/>
<dbReference type="InterPro" id="IPR003593">
    <property type="entry name" value="AAA+_ATPase"/>
</dbReference>
<evidence type="ECO:0000256" key="5">
    <source>
        <dbReference type="ARBA" id="ARBA00023163"/>
    </source>
</evidence>
<dbReference type="GO" id="GO:0006355">
    <property type="term" value="P:regulation of DNA-templated transcription"/>
    <property type="evidence" value="ECO:0007669"/>
    <property type="project" value="InterPro"/>
</dbReference>
<dbReference type="InterPro" id="IPR009057">
    <property type="entry name" value="Homeodomain-like_sf"/>
</dbReference>
<feature type="domain" description="Sigma-54 factor interaction" evidence="8">
    <location>
        <begin position="143"/>
        <end position="371"/>
    </location>
</feature>
<dbReference type="PROSITE" id="PS00676">
    <property type="entry name" value="SIGMA54_INTERACT_2"/>
    <property type="match status" value="1"/>
</dbReference>
<evidence type="ECO:0000313" key="10">
    <source>
        <dbReference type="EMBL" id="BAH74793.1"/>
    </source>
</evidence>
<keyword evidence="5" id="KW-0804">Transcription</keyword>
<keyword evidence="3" id="KW-0805">Transcription regulation</keyword>
<organism evidence="10 11">
    <name type="scientific">Solidesulfovibrio magneticus (strain ATCC 700980 / DSM 13731 / RS-1)</name>
    <name type="common">Desulfovibrio magneticus</name>
    <dbReference type="NCBI Taxonomy" id="573370"/>
    <lineage>
        <taxon>Bacteria</taxon>
        <taxon>Pseudomonadati</taxon>
        <taxon>Thermodesulfobacteriota</taxon>
        <taxon>Desulfovibrionia</taxon>
        <taxon>Desulfovibrionales</taxon>
        <taxon>Desulfovibrionaceae</taxon>
        <taxon>Solidesulfovibrio</taxon>
    </lineage>
</organism>
<dbReference type="Gene3D" id="3.40.50.2300">
    <property type="match status" value="1"/>
</dbReference>
<dbReference type="PANTHER" id="PTHR32071:SF13">
    <property type="entry name" value="RESPONSE REGULATOR HSFA"/>
    <property type="match status" value="1"/>
</dbReference>
<feature type="compositionally biased region" description="Gly residues" evidence="7">
    <location>
        <begin position="459"/>
        <end position="480"/>
    </location>
</feature>
<dbReference type="EMBL" id="AP010904">
    <property type="protein sequence ID" value="BAH74793.1"/>
    <property type="molecule type" value="Genomic_DNA"/>
</dbReference>
<dbReference type="SUPFAM" id="SSF46689">
    <property type="entry name" value="Homeodomain-like"/>
    <property type="match status" value="1"/>
</dbReference>
<dbReference type="Gene3D" id="1.10.10.60">
    <property type="entry name" value="Homeodomain-like"/>
    <property type="match status" value="1"/>
</dbReference>
<dbReference type="SUPFAM" id="SSF52540">
    <property type="entry name" value="P-loop containing nucleoside triphosphate hydrolases"/>
    <property type="match status" value="1"/>
</dbReference>
<dbReference type="FunFam" id="3.40.50.300:FF:000006">
    <property type="entry name" value="DNA-binding transcriptional regulator NtrC"/>
    <property type="match status" value="1"/>
</dbReference>
<reference evidence="10 11" key="1">
    <citation type="journal article" date="2009" name="Genome Res.">
        <title>Whole genome sequence of Desulfovibrio magneticus strain RS-1 revealed common gene clusters in magnetotactic bacteria.</title>
        <authorList>
            <person name="Nakazawa H."/>
            <person name="Arakaki A."/>
            <person name="Narita-Yamada S."/>
            <person name="Yashiro I."/>
            <person name="Jinno K."/>
            <person name="Aoki N."/>
            <person name="Tsuruyama A."/>
            <person name="Okamura Y."/>
            <person name="Tanikawa S."/>
            <person name="Fujita N."/>
            <person name="Takeyama H."/>
            <person name="Matsunaga T."/>
        </authorList>
    </citation>
    <scope>NUCLEOTIDE SEQUENCE [LARGE SCALE GENOMIC DNA]</scope>
    <source>
        <strain evidence="11">ATCC 700980 / DSM 13731 / RS-1</strain>
    </source>
</reference>
<dbReference type="InterPro" id="IPR058031">
    <property type="entry name" value="AAA_lid_NorR"/>
</dbReference>
<dbReference type="RefSeq" id="WP_015860004.1">
    <property type="nucleotide sequence ID" value="NC_012796.1"/>
</dbReference>
<name>C4XMK2_SOLM1</name>
<feature type="region of interest" description="Disordered" evidence="7">
    <location>
        <begin position="455"/>
        <end position="480"/>
    </location>
</feature>
<evidence type="ECO:0000256" key="6">
    <source>
        <dbReference type="PROSITE-ProRule" id="PRU00169"/>
    </source>
</evidence>
<dbReference type="PROSITE" id="PS00688">
    <property type="entry name" value="SIGMA54_INTERACT_3"/>
    <property type="match status" value="1"/>
</dbReference>
<proteinExistence type="predicted"/>
<dbReference type="Pfam" id="PF00072">
    <property type="entry name" value="Response_reg"/>
    <property type="match status" value="1"/>
</dbReference>
<evidence type="ECO:0000256" key="1">
    <source>
        <dbReference type="ARBA" id="ARBA00022741"/>
    </source>
</evidence>
<dbReference type="PROSITE" id="PS50045">
    <property type="entry name" value="SIGMA54_INTERACT_4"/>
    <property type="match status" value="1"/>
</dbReference>
<dbReference type="Pfam" id="PF25601">
    <property type="entry name" value="AAA_lid_14"/>
    <property type="match status" value="1"/>
</dbReference>
<dbReference type="Pfam" id="PF02954">
    <property type="entry name" value="HTH_8"/>
    <property type="match status" value="1"/>
</dbReference>
<evidence type="ECO:0000259" key="8">
    <source>
        <dbReference type="PROSITE" id="PS50045"/>
    </source>
</evidence>
<dbReference type="SMART" id="SM00448">
    <property type="entry name" value="REC"/>
    <property type="match status" value="1"/>
</dbReference>
<evidence type="ECO:0000259" key="9">
    <source>
        <dbReference type="PROSITE" id="PS50110"/>
    </source>
</evidence>
<dbReference type="GO" id="GO:0043565">
    <property type="term" value="F:sequence-specific DNA binding"/>
    <property type="evidence" value="ECO:0007669"/>
    <property type="project" value="InterPro"/>
</dbReference>
<dbReference type="GO" id="GO:0005524">
    <property type="term" value="F:ATP binding"/>
    <property type="evidence" value="ECO:0007669"/>
    <property type="project" value="UniProtKB-KW"/>
</dbReference>
<evidence type="ECO:0000256" key="3">
    <source>
        <dbReference type="ARBA" id="ARBA00023015"/>
    </source>
</evidence>